<proteinExistence type="predicted"/>
<comment type="caution">
    <text evidence="1">The sequence shown here is derived from an EMBL/GenBank/DDBJ whole genome shotgun (WGS) entry which is preliminary data.</text>
</comment>
<dbReference type="EMBL" id="JAUTXU010000295">
    <property type="protein sequence ID" value="KAK3686932.1"/>
    <property type="molecule type" value="Genomic_DNA"/>
</dbReference>
<reference evidence="1" key="1">
    <citation type="submission" date="2023-07" db="EMBL/GenBank/DDBJ databases">
        <title>Black Yeasts Isolated from many extreme environments.</title>
        <authorList>
            <person name="Coleine C."/>
            <person name="Stajich J.E."/>
            <person name="Selbmann L."/>
        </authorList>
    </citation>
    <scope>NUCLEOTIDE SEQUENCE</scope>
    <source>
        <strain evidence="1">CCFEE 5714</strain>
    </source>
</reference>
<accession>A0ACC3MED0</accession>
<dbReference type="Proteomes" id="UP001281147">
    <property type="component" value="Unassembled WGS sequence"/>
</dbReference>
<protein>
    <submittedName>
        <fullName evidence="1">Uncharacterized protein</fullName>
    </submittedName>
</protein>
<organism evidence="1 2">
    <name type="scientific">Vermiconidia calcicola</name>
    <dbReference type="NCBI Taxonomy" id="1690605"/>
    <lineage>
        <taxon>Eukaryota</taxon>
        <taxon>Fungi</taxon>
        <taxon>Dikarya</taxon>
        <taxon>Ascomycota</taxon>
        <taxon>Pezizomycotina</taxon>
        <taxon>Dothideomycetes</taxon>
        <taxon>Dothideomycetidae</taxon>
        <taxon>Mycosphaerellales</taxon>
        <taxon>Extremaceae</taxon>
        <taxon>Vermiconidia</taxon>
    </lineage>
</organism>
<name>A0ACC3MED0_9PEZI</name>
<gene>
    <name evidence="1" type="ORF">LTR37_019330</name>
</gene>
<keyword evidence="2" id="KW-1185">Reference proteome</keyword>
<evidence type="ECO:0000313" key="2">
    <source>
        <dbReference type="Proteomes" id="UP001281147"/>
    </source>
</evidence>
<sequence length="500" mass="55589">MAPRQLLMFLTALLLGLFPVTSGADILAGVSEDTVEDSGHSAAFANTTNEGTNRVDKRWFSAWRDNDPRRNPNNPAPKPWPSPCGVGFPNQPVWGNGERWLRYCFASQSSQIELEDVVLHAIALWAPSFRYSSLRGKLVSSSENGSGNADYSLLAISYDPACGQAGQGACICNRNGVRRDSLVIWNGVNAQGERSAQEWKTTVGYFPENPAVEPGYPPHVMTFAWDPSKKAFPYIVTTMAHELGHALGFWHEHQRPDRDSYIDFNCEAVYGYQRMLQTVMEDDNPPFNPSMDARTRVNLICQSRILADEFQWPLLEGSLPFDQSTEGAQYSEHSNTFDLRSIMHYSSDIAARPRFAVFAEPGPRPEWMPRQGLPGSYFNRDIVPIWLGGNPDPSKASISVGDIKRVAELYPGSADQQAAARELTKVPTMVVDIKGPAGKGLRTSVRPAPTQWTQADLDSRKPNLFFRPNFMEAITDSAEYLPNAALREVIQQVIEEEDGS</sequence>
<evidence type="ECO:0000313" key="1">
    <source>
        <dbReference type="EMBL" id="KAK3686932.1"/>
    </source>
</evidence>